<gene>
    <name evidence="2" type="ORF">Pfra01_000788600</name>
</gene>
<keyword evidence="3" id="KW-1185">Reference proteome</keyword>
<organism evidence="2 3">
    <name type="scientific">Phytophthora fragariaefolia</name>
    <dbReference type="NCBI Taxonomy" id="1490495"/>
    <lineage>
        <taxon>Eukaryota</taxon>
        <taxon>Sar</taxon>
        <taxon>Stramenopiles</taxon>
        <taxon>Oomycota</taxon>
        <taxon>Peronosporomycetes</taxon>
        <taxon>Peronosporales</taxon>
        <taxon>Peronosporaceae</taxon>
        <taxon>Phytophthora</taxon>
    </lineage>
</organism>
<protein>
    <submittedName>
        <fullName evidence="2">Unnamed protein product</fullName>
    </submittedName>
</protein>
<evidence type="ECO:0000313" key="3">
    <source>
        <dbReference type="Proteomes" id="UP001165121"/>
    </source>
</evidence>
<evidence type="ECO:0000256" key="1">
    <source>
        <dbReference type="SAM" id="MobiDB-lite"/>
    </source>
</evidence>
<dbReference type="EMBL" id="BSXT01000708">
    <property type="protein sequence ID" value="GMF32744.1"/>
    <property type="molecule type" value="Genomic_DNA"/>
</dbReference>
<comment type="caution">
    <text evidence="2">The sequence shown here is derived from an EMBL/GenBank/DDBJ whole genome shotgun (WGS) entry which is preliminary data.</text>
</comment>
<reference evidence="2" key="1">
    <citation type="submission" date="2023-04" db="EMBL/GenBank/DDBJ databases">
        <title>Phytophthora fragariaefolia NBRC 109709.</title>
        <authorList>
            <person name="Ichikawa N."/>
            <person name="Sato H."/>
            <person name="Tonouchi N."/>
        </authorList>
    </citation>
    <scope>NUCLEOTIDE SEQUENCE</scope>
    <source>
        <strain evidence="2">NBRC 109709</strain>
    </source>
</reference>
<dbReference type="Proteomes" id="UP001165121">
    <property type="component" value="Unassembled WGS sequence"/>
</dbReference>
<evidence type="ECO:0000313" key="2">
    <source>
        <dbReference type="EMBL" id="GMF32744.1"/>
    </source>
</evidence>
<accession>A0A9W6X6X6</accession>
<dbReference type="AlphaFoldDB" id="A0A9W6X6X6"/>
<feature type="region of interest" description="Disordered" evidence="1">
    <location>
        <begin position="1"/>
        <end position="59"/>
    </location>
</feature>
<sequence>MEFGALQRRGNAGNQLVQQPVQQQQVQDHGQQEGQAPQRRQAVRKVTAGTKAPKYDSDGGFDLYRARLESYLRQRDCWNVVIGTEAPGPQNATQQQNYEERNLLARDALLFGLSLKMRRKSANLRV</sequence>
<name>A0A9W6X6X6_9STRA</name>
<dbReference type="OrthoDB" id="133914at2759"/>
<proteinExistence type="predicted"/>
<feature type="compositionally biased region" description="Low complexity" evidence="1">
    <location>
        <begin position="13"/>
        <end position="35"/>
    </location>
</feature>